<sequence length="183" mass="20303">MKPTSLWFCRAVGVFGGKALYTIHISTIFTRSAMGSYGKFLQQLLQAIVTSEGDPQVVYPLLARNTDKLNPIFAELLSHWGTNTLAEIEPDTAVIVELSNLIGQFPLGDKLHNMEIAITGYNIALTVYTPRAFPEDWAGTQNNLGLAYRDRILGEKAENVEKAIAAFSAALEVRTRRAFPEDW</sequence>
<dbReference type="Gene3D" id="1.25.40.10">
    <property type="entry name" value="Tetratricopeptide repeat domain"/>
    <property type="match status" value="1"/>
</dbReference>
<comment type="caution">
    <text evidence="1">The sequence shown here is derived from an EMBL/GenBank/DDBJ whole genome shotgun (WGS) entry which is preliminary data.</text>
</comment>
<keyword evidence="2" id="KW-1185">Reference proteome</keyword>
<evidence type="ECO:0000313" key="1">
    <source>
        <dbReference type="EMBL" id="MDH6061733.1"/>
    </source>
</evidence>
<gene>
    <name evidence="1" type="ORF">NWP17_15045</name>
</gene>
<dbReference type="Proteomes" id="UP001159387">
    <property type="component" value="Unassembled WGS sequence"/>
</dbReference>
<accession>A0AA43GU56</accession>
<reference evidence="1 2" key="1">
    <citation type="journal article" date="2023" name="J. Phycol.">
        <title>Chrysosporum ovalisporum is synonymous with the true-branching cyanobacterium Umezakia natans (Nostocales/Aphanizomenonaceae).</title>
        <authorList>
            <person name="McGregor G.B."/>
            <person name="Sendall B.C."/>
            <person name="Niiyama Y."/>
            <person name="Tuji A."/>
            <person name="Willis A."/>
        </authorList>
    </citation>
    <scope>NUCLEOTIDE SEQUENCE [LARGE SCALE GENOMIC DNA]</scope>
    <source>
        <strain evidence="1 2">ANA360D</strain>
    </source>
</reference>
<protein>
    <recommendedName>
        <fullName evidence="3">Tetratricopeptide repeat protein</fullName>
    </recommendedName>
</protein>
<dbReference type="InterPro" id="IPR011990">
    <property type="entry name" value="TPR-like_helical_dom_sf"/>
</dbReference>
<feature type="non-terminal residue" evidence="1">
    <location>
        <position position="183"/>
    </location>
</feature>
<evidence type="ECO:0008006" key="3">
    <source>
        <dbReference type="Google" id="ProtNLM"/>
    </source>
</evidence>
<name>A0AA43GU56_9CYAN</name>
<dbReference type="AlphaFoldDB" id="A0AA43GU56"/>
<evidence type="ECO:0000313" key="2">
    <source>
        <dbReference type="Proteomes" id="UP001159387"/>
    </source>
</evidence>
<dbReference type="EMBL" id="JANQDH010000105">
    <property type="protein sequence ID" value="MDH6061733.1"/>
    <property type="molecule type" value="Genomic_DNA"/>
</dbReference>
<organism evidence="1 2">
    <name type="scientific">Chrysosporum bergii ANA360D</name>
    <dbReference type="NCBI Taxonomy" id="617107"/>
    <lineage>
        <taxon>Bacteria</taxon>
        <taxon>Bacillati</taxon>
        <taxon>Cyanobacteriota</taxon>
        <taxon>Cyanophyceae</taxon>
        <taxon>Nostocales</taxon>
        <taxon>Nodulariaceae</taxon>
        <taxon>Chrysosporum</taxon>
    </lineage>
</organism>
<proteinExistence type="predicted"/>